<organism evidence="2 3">
    <name type="scientific">Digitaria exilis</name>
    <dbReference type="NCBI Taxonomy" id="1010633"/>
    <lineage>
        <taxon>Eukaryota</taxon>
        <taxon>Viridiplantae</taxon>
        <taxon>Streptophyta</taxon>
        <taxon>Embryophyta</taxon>
        <taxon>Tracheophyta</taxon>
        <taxon>Spermatophyta</taxon>
        <taxon>Magnoliopsida</taxon>
        <taxon>Liliopsida</taxon>
        <taxon>Poales</taxon>
        <taxon>Poaceae</taxon>
        <taxon>PACMAD clade</taxon>
        <taxon>Panicoideae</taxon>
        <taxon>Panicodae</taxon>
        <taxon>Paniceae</taxon>
        <taxon>Anthephorinae</taxon>
        <taxon>Digitaria</taxon>
    </lineage>
</organism>
<name>A0A835AJJ0_9POAL</name>
<dbReference type="OrthoDB" id="667443at2759"/>
<reference evidence="2" key="1">
    <citation type="submission" date="2020-07" db="EMBL/GenBank/DDBJ databases">
        <title>Genome sequence and genetic diversity analysis of an under-domesticated orphan crop, white fonio (Digitaria exilis).</title>
        <authorList>
            <person name="Bennetzen J.L."/>
            <person name="Chen S."/>
            <person name="Ma X."/>
            <person name="Wang X."/>
            <person name="Yssel A.E.J."/>
            <person name="Chaluvadi S.R."/>
            <person name="Johnson M."/>
            <person name="Gangashetty P."/>
            <person name="Hamidou F."/>
            <person name="Sanogo M.D."/>
            <person name="Zwaenepoel A."/>
            <person name="Wallace J."/>
            <person name="Van De Peer Y."/>
            <person name="Van Deynze A."/>
        </authorList>
    </citation>
    <scope>NUCLEOTIDE SEQUENCE</scope>
    <source>
        <tissue evidence="2">Leaves</tissue>
    </source>
</reference>
<sequence length="80" mass="8926">MNGKDAILCCLLLVLVLHADPALAGLCSECGYTSPMMPFCKAWMCEAECWTEAKLLVAKVMEHKCMKGGIKGWCYCRFCR</sequence>
<accession>A0A835AJJ0</accession>
<proteinExistence type="predicted"/>
<keyword evidence="3" id="KW-1185">Reference proteome</keyword>
<comment type="caution">
    <text evidence="2">The sequence shown here is derived from an EMBL/GenBank/DDBJ whole genome shotgun (WGS) entry which is preliminary data.</text>
</comment>
<evidence type="ECO:0000313" key="2">
    <source>
        <dbReference type="EMBL" id="KAF8666055.1"/>
    </source>
</evidence>
<feature type="signal peptide" evidence="1">
    <location>
        <begin position="1"/>
        <end position="24"/>
    </location>
</feature>
<dbReference type="Proteomes" id="UP000636709">
    <property type="component" value="Unassembled WGS sequence"/>
</dbReference>
<feature type="chain" id="PRO_5032949800" evidence="1">
    <location>
        <begin position="25"/>
        <end position="80"/>
    </location>
</feature>
<dbReference type="AlphaFoldDB" id="A0A835AJJ0"/>
<gene>
    <name evidence="2" type="ORF">HU200_053760</name>
</gene>
<dbReference type="EMBL" id="JACEFO010002316">
    <property type="protein sequence ID" value="KAF8666055.1"/>
    <property type="molecule type" value="Genomic_DNA"/>
</dbReference>
<keyword evidence="1" id="KW-0732">Signal</keyword>
<protein>
    <submittedName>
        <fullName evidence="2">Uncharacterized protein</fullName>
    </submittedName>
</protein>
<evidence type="ECO:0000256" key="1">
    <source>
        <dbReference type="SAM" id="SignalP"/>
    </source>
</evidence>
<evidence type="ECO:0000313" key="3">
    <source>
        <dbReference type="Proteomes" id="UP000636709"/>
    </source>
</evidence>